<accession>A0A3D9SWB8</accession>
<proteinExistence type="predicted"/>
<dbReference type="AlphaFoldDB" id="A0A3D9SWB8"/>
<name>A0A3D9SWB8_9ACTN</name>
<protein>
    <submittedName>
        <fullName evidence="1">Uncharacterized protein</fullName>
    </submittedName>
</protein>
<evidence type="ECO:0000313" key="2">
    <source>
        <dbReference type="Proteomes" id="UP000256661"/>
    </source>
</evidence>
<comment type="caution">
    <text evidence="1">The sequence shown here is derived from an EMBL/GenBank/DDBJ whole genome shotgun (WGS) entry which is preliminary data.</text>
</comment>
<gene>
    <name evidence="1" type="ORF">DFJ69_1355</name>
</gene>
<reference evidence="1 2" key="1">
    <citation type="submission" date="2018-08" db="EMBL/GenBank/DDBJ databases">
        <title>Sequencing the genomes of 1000 actinobacteria strains.</title>
        <authorList>
            <person name="Klenk H.-P."/>
        </authorList>
    </citation>
    <scope>NUCLEOTIDE SEQUENCE [LARGE SCALE GENOMIC DNA]</scope>
    <source>
        <strain evidence="1 2">DSM 43927</strain>
    </source>
</reference>
<dbReference type="Proteomes" id="UP000256661">
    <property type="component" value="Unassembled WGS sequence"/>
</dbReference>
<evidence type="ECO:0000313" key="1">
    <source>
        <dbReference type="EMBL" id="REE95941.1"/>
    </source>
</evidence>
<dbReference type="EMBL" id="QTTT01000001">
    <property type="protein sequence ID" value="REE95941.1"/>
    <property type="molecule type" value="Genomic_DNA"/>
</dbReference>
<keyword evidence="2" id="KW-1185">Reference proteome</keyword>
<organism evidence="1 2">
    <name type="scientific">Thermomonospora umbrina</name>
    <dbReference type="NCBI Taxonomy" id="111806"/>
    <lineage>
        <taxon>Bacteria</taxon>
        <taxon>Bacillati</taxon>
        <taxon>Actinomycetota</taxon>
        <taxon>Actinomycetes</taxon>
        <taxon>Streptosporangiales</taxon>
        <taxon>Thermomonosporaceae</taxon>
        <taxon>Thermomonospora</taxon>
    </lineage>
</organism>
<sequence>MVVAAAVTTPAVTVSAAPSAGVAPGGVLEIGVDTGRFKLPIGCKITLRGFPVFYLPTDVDVQGVAPVQLGPGQEFWLTQGSGGIAFPAWLTALAPSWVSPRPTPRSPT</sequence>